<dbReference type="AlphaFoldDB" id="A0A150PCU7"/>
<dbReference type="PANTHER" id="PTHR34700">
    <property type="entry name" value="POTASSIUM BINDING PROTEIN KBP"/>
    <property type="match status" value="1"/>
</dbReference>
<dbReference type="SUPFAM" id="SSF54106">
    <property type="entry name" value="LysM domain"/>
    <property type="match status" value="1"/>
</dbReference>
<dbReference type="InterPro" id="IPR052196">
    <property type="entry name" value="Bact_Kbp"/>
</dbReference>
<accession>A0A150PCU7</accession>
<dbReference type="InterPro" id="IPR018392">
    <property type="entry name" value="LysM"/>
</dbReference>
<dbReference type="InterPro" id="IPR036779">
    <property type="entry name" value="LysM_dom_sf"/>
</dbReference>
<dbReference type="SMART" id="SM00257">
    <property type="entry name" value="LysM"/>
    <property type="match status" value="1"/>
</dbReference>
<name>A0A150PCU7_SORCE</name>
<feature type="domain" description="LysM" evidence="3">
    <location>
        <begin position="122"/>
        <end position="170"/>
    </location>
</feature>
<dbReference type="CDD" id="cd00118">
    <property type="entry name" value="LysM"/>
    <property type="match status" value="1"/>
</dbReference>
<evidence type="ECO:0000313" key="5">
    <source>
        <dbReference type="Proteomes" id="UP000075420"/>
    </source>
</evidence>
<keyword evidence="2" id="KW-0732">Signal</keyword>
<dbReference type="PANTHER" id="PTHR34700:SF4">
    <property type="entry name" value="PHAGE-LIKE ELEMENT PBSX PROTEIN XKDP"/>
    <property type="match status" value="1"/>
</dbReference>
<sequence length="447" mass="49017">MKVPAKATMIPVSLALAAAPPAALAQDAGGEEAGAPGGQVPGVTVVQLPQGEPTVETQVVSPYGLPQPGFDPNAHLPSSSRGTTDTSRASDGFDLGRRSEGPASVRGSAGGSYVVEGQFVPESHSVRRGDTLWDISGRYYTNPYAWPQVWALNPQLQNPHWIYPGDRIRLRDPNEGPTRGSIGVRSNATSRASRVAPKTIFLRNLGWVDDITKDTWGELVASPEDQMLLSEGDDVYLRLSDDHDVEIGQVLTIFREIKKVRSGDVRGELVTVRGTARVDRYNPKTHMVRARLVESLDVIERGDKVGSVLRRFDVVPPTATEQDLEARILASVYPYQLVGQHQVVFIDKGEKDGVKLGQRFFAVRRGDRWVQQLGGAGKLATLRPRVQDERPAQVDAPKFDVDEELLPDETYAELRVVHVRERTAAALVTHAMHEIERDAVLVSRKGL</sequence>
<comment type="caution">
    <text evidence="4">The sequence shown here is derived from an EMBL/GenBank/DDBJ whole genome shotgun (WGS) entry which is preliminary data.</text>
</comment>
<evidence type="ECO:0000256" key="2">
    <source>
        <dbReference type="SAM" id="SignalP"/>
    </source>
</evidence>
<dbReference type="Proteomes" id="UP000075420">
    <property type="component" value="Unassembled WGS sequence"/>
</dbReference>
<reference evidence="4 5" key="1">
    <citation type="submission" date="2014-02" db="EMBL/GenBank/DDBJ databases">
        <title>The small core and large imbalanced accessory genome model reveals a collaborative survival strategy of Sorangium cellulosum strains in nature.</title>
        <authorList>
            <person name="Han K."/>
            <person name="Peng R."/>
            <person name="Blom J."/>
            <person name="Li Y.-Z."/>
        </authorList>
    </citation>
    <scope>NUCLEOTIDE SEQUENCE [LARGE SCALE GENOMIC DNA]</scope>
    <source>
        <strain evidence="4 5">So0157-25</strain>
    </source>
</reference>
<dbReference type="PROSITE" id="PS51782">
    <property type="entry name" value="LYSM"/>
    <property type="match status" value="1"/>
</dbReference>
<gene>
    <name evidence="4" type="ORF">BE08_02645</name>
</gene>
<dbReference type="EMBL" id="JELY01002187">
    <property type="protein sequence ID" value="KYF53318.1"/>
    <property type="molecule type" value="Genomic_DNA"/>
</dbReference>
<evidence type="ECO:0000256" key="1">
    <source>
        <dbReference type="SAM" id="MobiDB-lite"/>
    </source>
</evidence>
<dbReference type="Gene3D" id="3.10.350.10">
    <property type="entry name" value="LysM domain"/>
    <property type="match status" value="1"/>
</dbReference>
<dbReference type="Pfam" id="PF01476">
    <property type="entry name" value="LysM"/>
    <property type="match status" value="1"/>
</dbReference>
<organism evidence="4 5">
    <name type="scientific">Sorangium cellulosum</name>
    <name type="common">Polyangium cellulosum</name>
    <dbReference type="NCBI Taxonomy" id="56"/>
    <lineage>
        <taxon>Bacteria</taxon>
        <taxon>Pseudomonadati</taxon>
        <taxon>Myxococcota</taxon>
        <taxon>Polyangia</taxon>
        <taxon>Polyangiales</taxon>
        <taxon>Polyangiaceae</taxon>
        <taxon>Sorangium</taxon>
    </lineage>
</organism>
<feature type="chain" id="PRO_5007565469" description="LysM domain-containing protein" evidence="2">
    <location>
        <begin position="26"/>
        <end position="447"/>
    </location>
</feature>
<evidence type="ECO:0000259" key="3">
    <source>
        <dbReference type="PROSITE" id="PS51782"/>
    </source>
</evidence>
<feature type="signal peptide" evidence="2">
    <location>
        <begin position="1"/>
        <end position="25"/>
    </location>
</feature>
<evidence type="ECO:0000313" key="4">
    <source>
        <dbReference type="EMBL" id="KYF53318.1"/>
    </source>
</evidence>
<feature type="compositionally biased region" description="Polar residues" evidence="1">
    <location>
        <begin position="76"/>
        <end position="89"/>
    </location>
</feature>
<proteinExistence type="predicted"/>
<feature type="region of interest" description="Disordered" evidence="1">
    <location>
        <begin position="59"/>
        <end position="110"/>
    </location>
</feature>
<protein>
    <recommendedName>
        <fullName evidence="3">LysM domain-containing protein</fullName>
    </recommendedName>
</protein>